<feature type="transmembrane region" description="Helical" evidence="1">
    <location>
        <begin position="55"/>
        <end position="73"/>
    </location>
</feature>
<proteinExistence type="predicted"/>
<organism evidence="2">
    <name type="scientific">Myoviridae sp. ctzyI3</name>
    <dbReference type="NCBI Taxonomy" id="2826722"/>
    <lineage>
        <taxon>Viruses</taxon>
        <taxon>Duplodnaviria</taxon>
        <taxon>Heunggongvirae</taxon>
        <taxon>Uroviricota</taxon>
        <taxon>Caudoviricetes</taxon>
    </lineage>
</organism>
<keyword evidence="1" id="KW-0812">Transmembrane</keyword>
<feature type="transmembrane region" description="Helical" evidence="1">
    <location>
        <begin position="12"/>
        <end position="35"/>
    </location>
</feature>
<evidence type="ECO:0000256" key="1">
    <source>
        <dbReference type="SAM" id="Phobius"/>
    </source>
</evidence>
<accession>A0A8S5MLV0</accession>
<name>A0A8S5MLV0_9CAUD</name>
<dbReference type="EMBL" id="BK014931">
    <property type="protein sequence ID" value="DAD83230.1"/>
    <property type="molecule type" value="Genomic_DNA"/>
</dbReference>
<sequence length="124" mass="14173">MNEIYWMTVIGKLSTALTVVWIVALIIVVVMLLVLLVSEGDVIEDKDDAYTFFKWLKRFVVCGVIAAMTNIFIPTTKELLYIYGIGGTIDYIRTNDTAKQLPDKCIEVLDRFADKYIDEPEKDK</sequence>
<keyword evidence="1" id="KW-1133">Transmembrane helix</keyword>
<keyword evidence="1" id="KW-0472">Membrane</keyword>
<reference evidence="2" key="1">
    <citation type="journal article" date="2021" name="Proc. Natl. Acad. Sci. U.S.A.">
        <title>A Catalog of Tens of Thousands of Viruses from Human Metagenomes Reveals Hidden Associations with Chronic Diseases.</title>
        <authorList>
            <person name="Tisza M.J."/>
            <person name="Buck C.B."/>
        </authorList>
    </citation>
    <scope>NUCLEOTIDE SEQUENCE</scope>
    <source>
        <strain evidence="2">CtzyI3</strain>
    </source>
</reference>
<evidence type="ECO:0000313" key="2">
    <source>
        <dbReference type="EMBL" id="DAD83230.1"/>
    </source>
</evidence>
<protein>
    <submittedName>
        <fullName evidence="2">Uncharacterized protein</fullName>
    </submittedName>
</protein>